<dbReference type="NCBIfam" id="TIGR03169">
    <property type="entry name" value="Nterm_to_SelD"/>
    <property type="match status" value="1"/>
</dbReference>
<dbReference type="InterPro" id="IPR051169">
    <property type="entry name" value="NADH-Q_oxidoreductase"/>
</dbReference>
<evidence type="ECO:0000256" key="2">
    <source>
        <dbReference type="ARBA" id="ARBA00022630"/>
    </source>
</evidence>
<dbReference type="Proteomes" id="UP001165085">
    <property type="component" value="Unassembled WGS sequence"/>
</dbReference>
<accession>A0A9W7F1V4</accession>
<evidence type="ECO:0000313" key="8">
    <source>
        <dbReference type="Proteomes" id="UP001165085"/>
    </source>
</evidence>
<dbReference type="GO" id="GO:0003955">
    <property type="term" value="F:NAD(P)H dehydrogenase (quinone) activity"/>
    <property type="evidence" value="ECO:0007669"/>
    <property type="project" value="TreeGrafter"/>
</dbReference>
<comment type="cofactor">
    <cofactor evidence="1">
        <name>FAD</name>
        <dbReference type="ChEBI" id="CHEBI:57692"/>
    </cofactor>
</comment>
<dbReference type="InterPro" id="IPR017584">
    <property type="entry name" value="Pyridine_nucleo_diS_OxRdtase_N"/>
</dbReference>
<dbReference type="SUPFAM" id="SSF51905">
    <property type="entry name" value="FAD/NAD(P)-binding domain"/>
    <property type="match status" value="2"/>
</dbReference>
<feature type="compositionally biased region" description="Low complexity" evidence="5">
    <location>
        <begin position="392"/>
        <end position="405"/>
    </location>
</feature>
<dbReference type="GO" id="GO:0019646">
    <property type="term" value="P:aerobic electron transport chain"/>
    <property type="evidence" value="ECO:0007669"/>
    <property type="project" value="TreeGrafter"/>
</dbReference>
<name>A0A9W7F1V4_9STRA</name>
<dbReference type="PRINTS" id="PR00368">
    <property type="entry name" value="FADPNR"/>
</dbReference>
<dbReference type="PANTHER" id="PTHR42913:SF9">
    <property type="entry name" value="SLR1591 PROTEIN"/>
    <property type="match status" value="1"/>
</dbReference>
<protein>
    <recommendedName>
        <fullName evidence="6">FAD/NAD(P)-binding domain-containing protein</fullName>
    </recommendedName>
</protein>
<dbReference type="EMBL" id="BRXY01000570">
    <property type="protein sequence ID" value="GMI00565.1"/>
    <property type="molecule type" value="Genomic_DNA"/>
</dbReference>
<dbReference type="InterPro" id="IPR023753">
    <property type="entry name" value="FAD/NAD-binding_dom"/>
</dbReference>
<dbReference type="Pfam" id="PF07992">
    <property type="entry name" value="Pyr_redox_2"/>
    <property type="match status" value="1"/>
</dbReference>
<evidence type="ECO:0000256" key="5">
    <source>
        <dbReference type="SAM" id="MobiDB-lite"/>
    </source>
</evidence>
<evidence type="ECO:0000256" key="3">
    <source>
        <dbReference type="ARBA" id="ARBA00022827"/>
    </source>
</evidence>
<dbReference type="AlphaFoldDB" id="A0A9W7F1V4"/>
<comment type="caution">
    <text evidence="7">The sequence shown here is derived from an EMBL/GenBank/DDBJ whole genome shotgun (WGS) entry which is preliminary data.</text>
</comment>
<evidence type="ECO:0000259" key="6">
    <source>
        <dbReference type="Pfam" id="PF07992"/>
    </source>
</evidence>
<dbReference type="Gene3D" id="3.50.50.100">
    <property type="match status" value="1"/>
</dbReference>
<feature type="region of interest" description="Disordered" evidence="5">
    <location>
        <begin position="392"/>
        <end position="425"/>
    </location>
</feature>
<dbReference type="PANTHER" id="PTHR42913">
    <property type="entry name" value="APOPTOSIS-INDUCING FACTOR 1"/>
    <property type="match status" value="1"/>
</dbReference>
<proteinExistence type="predicted"/>
<feature type="domain" description="FAD/NAD(P)-binding" evidence="6">
    <location>
        <begin position="6"/>
        <end position="305"/>
    </location>
</feature>
<organism evidence="7 8">
    <name type="scientific">Triparma strigata</name>
    <dbReference type="NCBI Taxonomy" id="1606541"/>
    <lineage>
        <taxon>Eukaryota</taxon>
        <taxon>Sar</taxon>
        <taxon>Stramenopiles</taxon>
        <taxon>Ochrophyta</taxon>
        <taxon>Bolidophyceae</taxon>
        <taxon>Parmales</taxon>
        <taxon>Triparmaceae</taxon>
        <taxon>Triparma</taxon>
    </lineage>
</organism>
<evidence type="ECO:0000256" key="4">
    <source>
        <dbReference type="ARBA" id="ARBA00023002"/>
    </source>
</evidence>
<keyword evidence="8" id="KW-1185">Reference proteome</keyword>
<evidence type="ECO:0000256" key="1">
    <source>
        <dbReference type="ARBA" id="ARBA00001974"/>
    </source>
</evidence>
<sequence length="463" mass="50246">MSSPLRIVLVGGGHAHLQVIKALNKRALPSNIHVTLIDPSPLPSYSGMVPGCVSSLYTQDQTRVELEPLARWAGVEYISSSVVSISSSSNTFTLDDSTKCEFDVASLDIGSTTRGVKGTTKIPGVAEFAIPTRPINELVSRVEAAEQSMKSMDASPQNVVVVGAGPAGIELAFAMRARWSKAFPGSSFKVTLLDTGESLLPNEAAPCRKITNDALKDRAIDVVHRAKVIEITATQVLMDDGTQISHSHVIWATGAASHPLAEELSRNGVETDDRGWIRVNRNLQSVSNPSVFAAGDCCAIEDPEFNSPPKAGVYAVRSGPVLVANLVNYLKKETLTPYIPQDDFLKLLMLGDGSAVGFRFGLGLRGKWVWELKDHIDQMFMDLFKEKNLISSSSLPSPTSAPTCSQYDESETPPDADSVSPKSAAHELARTDDDVDYMMNWGLLRRMMAEENFKNDVTGFFEQ</sequence>
<keyword evidence="2" id="KW-0285">Flavoprotein</keyword>
<reference evidence="8" key="1">
    <citation type="journal article" date="2023" name="Commun. Biol.">
        <title>Genome analysis of Parmales, the sister group of diatoms, reveals the evolutionary specialization of diatoms from phago-mixotrophs to photoautotrophs.</title>
        <authorList>
            <person name="Ban H."/>
            <person name="Sato S."/>
            <person name="Yoshikawa S."/>
            <person name="Yamada K."/>
            <person name="Nakamura Y."/>
            <person name="Ichinomiya M."/>
            <person name="Sato N."/>
            <person name="Blanc-Mathieu R."/>
            <person name="Endo H."/>
            <person name="Kuwata A."/>
            <person name="Ogata H."/>
        </authorList>
    </citation>
    <scope>NUCLEOTIDE SEQUENCE [LARGE SCALE GENOMIC DNA]</scope>
    <source>
        <strain evidence="8">NIES 3701</strain>
    </source>
</reference>
<dbReference type="InterPro" id="IPR036188">
    <property type="entry name" value="FAD/NAD-bd_sf"/>
</dbReference>
<evidence type="ECO:0000313" key="7">
    <source>
        <dbReference type="EMBL" id="GMI00565.1"/>
    </source>
</evidence>
<keyword evidence="3" id="KW-0274">FAD</keyword>
<keyword evidence="4" id="KW-0560">Oxidoreductase</keyword>
<gene>
    <name evidence="7" type="ORF">TrST_g8118</name>
</gene>
<dbReference type="OrthoDB" id="409395at2759"/>